<protein>
    <recommendedName>
        <fullName evidence="5">Protein BatD</fullName>
    </recommendedName>
</protein>
<sequence length="600" mass="67142">MTSYFKQFLFGFLALLVFPTAYASDTDWQLILEKPDETVWQGQPADFVVLALNPPSDDLKLSIAATSDFMVTQRPAVRLQRDGTPVMGYPVRLTPLKSGELTLPVFTLGEQQTDASESITVTMPTVTDAMSINVSHTTDSIYLGQTIDVQFEWITSIQPNALKAVNILLPEFESAAIRPVEPWDAFTSRDANAIGLPVGNRRIIARWHGLPDNQYRIHFHYKIQPLEAGTFDLQPGVLMASVDQQIWKHGSQQFRGSRFPAHFDNNFFEAERVAKDEAPVRLMTLSEPVRFEVKPLPSGVPEHFTGMVGRPDITVTAEPETVRQGEPMQLRFDVIHPHSEIAQLPDLQNERAFIHSFDIPGSASPAVYEQDVRIVRQSLFPKLAETSEIPPLVINYFDPQTGHYRDYVTEPVPLTVIPVERFNISSSELSADVQLSNPVKPDKDGIWEHDWTRQLIDTDSQQGPLTPWLLFALLICPPAVVLFGLYPAIRKKWQAYRSSSAIARLRADLTNTNDPLAPLGAYFHRRIGLQPSRLNEQSLTAKLSSLDVDQALIQAISQQLSLLQQQYATKPTSHSPSGRKALIDLMQQLDKALPANGVLS</sequence>
<comment type="caution">
    <text evidence="3">The sequence shown here is derived from an EMBL/GenBank/DDBJ whole genome shotgun (WGS) entry which is preliminary data.</text>
</comment>
<gene>
    <name evidence="3" type="ORF">V5J35_003033</name>
</gene>
<keyword evidence="4" id="KW-1185">Reference proteome</keyword>
<evidence type="ECO:0008006" key="5">
    <source>
        <dbReference type="Google" id="ProtNLM"/>
    </source>
</evidence>
<evidence type="ECO:0000256" key="2">
    <source>
        <dbReference type="SAM" id="SignalP"/>
    </source>
</evidence>
<feature type="signal peptide" evidence="2">
    <location>
        <begin position="1"/>
        <end position="23"/>
    </location>
</feature>
<evidence type="ECO:0000256" key="1">
    <source>
        <dbReference type="SAM" id="Phobius"/>
    </source>
</evidence>
<dbReference type="Proteomes" id="UP001549366">
    <property type="component" value="Unassembled WGS sequence"/>
</dbReference>
<dbReference type="EMBL" id="JBEWTB010000002">
    <property type="protein sequence ID" value="MET4757841.1"/>
    <property type="molecule type" value="Genomic_DNA"/>
</dbReference>
<evidence type="ECO:0000313" key="4">
    <source>
        <dbReference type="Proteomes" id="UP001549366"/>
    </source>
</evidence>
<feature type="transmembrane region" description="Helical" evidence="1">
    <location>
        <begin position="468"/>
        <end position="489"/>
    </location>
</feature>
<dbReference type="PANTHER" id="PTHR40940">
    <property type="entry name" value="PROTEIN BATD-RELATED"/>
    <property type="match status" value="1"/>
</dbReference>
<dbReference type="InterPro" id="IPR025738">
    <property type="entry name" value="BatD"/>
</dbReference>
<evidence type="ECO:0000313" key="3">
    <source>
        <dbReference type="EMBL" id="MET4757841.1"/>
    </source>
</evidence>
<keyword evidence="1" id="KW-1133">Transmembrane helix</keyword>
<feature type="chain" id="PRO_5045099969" description="Protein BatD" evidence="2">
    <location>
        <begin position="24"/>
        <end position="600"/>
    </location>
</feature>
<accession>A0ABV2SJA3</accession>
<reference evidence="3 4" key="1">
    <citation type="submission" date="2024-06" db="EMBL/GenBank/DDBJ databases">
        <title>Genomic Encyclopedia of Type Strains, Phase V (KMG-V): Genome sequencing to study the core and pangenomes of soil and plant-associated prokaryotes.</title>
        <authorList>
            <person name="Whitman W."/>
        </authorList>
    </citation>
    <scope>NUCLEOTIDE SEQUENCE [LARGE SCALE GENOMIC DNA]</scope>
    <source>
        <strain evidence="3 4">NE40</strain>
    </source>
</reference>
<organism evidence="3 4">
    <name type="scientific">Endozoicomonas lisbonensis</name>
    <dbReference type="NCBI Taxonomy" id="3120522"/>
    <lineage>
        <taxon>Bacteria</taxon>
        <taxon>Pseudomonadati</taxon>
        <taxon>Pseudomonadota</taxon>
        <taxon>Gammaproteobacteria</taxon>
        <taxon>Oceanospirillales</taxon>
        <taxon>Endozoicomonadaceae</taxon>
        <taxon>Endozoicomonas</taxon>
    </lineage>
</organism>
<dbReference type="RefSeq" id="WP_354007966.1">
    <property type="nucleotide sequence ID" value="NZ_JBEWTA010000001.1"/>
</dbReference>
<keyword evidence="1" id="KW-0472">Membrane</keyword>
<name>A0ABV2SJA3_9GAMM</name>
<keyword evidence="1" id="KW-0812">Transmembrane</keyword>
<keyword evidence="2" id="KW-0732">Signal</keyword>
<dbReference type="PANTHER" id="PTHR40940:SF2">
    <property type="entry name" value="BATD"/>
    <property type="match status" value="1"/>
</dbReference>
<proteinExistence type="predicted"/>